<accession>A0A1T5KK05</accession>
<dbReference type="STRING" id="688867.SAMN05660236_2255"/>
<evidence type="ECO:0000313" key="4">
    <source>
        <dbReference type="EMBL" id="SKC63779.1"/>
    </source>
</evidence>
<proteinExistence type="inferred from homology"/>
<protein>
    <submittedName>
        <fullName evidence="4">Glycosyl hydrolases family 43</fullName>
    </submittedName>
</protein>
<dbReference type="SUPFAM" id="SSF75005">
    <property type="entry name" value="Arabinanase/levansucrase/invertase"/>
    <property type="match status" value="1"/>
</dbReference>
<comment type="similarity">
    <text evidence="1">Belongs to the glycosyl hydrolase 43 family.</text>
</comment>
<evidence type="ECO:0000256" key="2">
    <source>
        <dbReference type="ARBA" id="ARBA00022801"/>
    </source>
</evidence>
<dbReference type="Gene3D" id="2.115.10.20">
    <property type="entry name" value="Glycosyl hydrolase domain, family 43"/>
    <property type="match status" value="1"/>
</dbReference>
<dbReference type="InterPro" id="IPR023296">
    <property type="entry name" value="Glyco_hydro_beta-prop_sf"/>
</dbReference>
<dbReference type="Proteomes" id="UP000190961">
    <property type="component" value="Unassembled WGS sequence"/>
</dbReference>
<evidence type="ECO:0000256" key="3">
    <source>
        <dbReference type="ARBA" id="ARBA00023295"/>
    </source>
</evidence>
<dbReference type="PANTHER" id="PTHR42812">
    <property type="entry name" value="BETA-XYLOSIDASE"/>
    <property type="match status" value="1"/>
</dbReference>
<reference evidence="4 5" key="1">
    <citation type="submission" date="2017-02" db="EMBL/GenBank/DDBJ databases">
        <authorList>
            <person name="Peterson S.W."/>
        </authorList>
    </citation>
    <scope>NUCLEOTIDE SEQUENCE [LARGE SCALE GENOMIC DNA]</scope>
    <source>
        <strain evidence="4 5">DSM 25262</strain>
    </source>
</reference>
<dbReference type="GO" id="GO:0004553">
    <property type="term" value="F:hydrolase activity, hydrolyzing O-glycosyl compounds"/>
    <property type="evidence" value="ECO:0007669"/>
    <property type="project" value="InterPro"/>
</dbReference>
<dbReference type="InterPro" id="IPR006710">
    <property type="entry name" value="Glyco_hydro_43"/>
</dbReference>
<gene>
    <name evidence="4" type="ORF">SAMN05660236_2255</name>
</gene>
<keyword evidence="3" id="KW-0326">Glycosidase</keyword>
<keyword evidence="2 4" id="KW-0378">Hydrolase</keyword>
<dbReference type="AlphaFoldDB" id="A0A1T5KK05"/>
<keyword evidence="5" id="KW-1185">Reference proteome</keyword>
<sequence>MNNSLPSFTTLKVLFFALALMGLIEPLSAQKNKAHNSLIFADVPDISLMRVGKNYYMNSTTTSVNPGVPMMKSTDLVNWKLINYSYDTLADLPALNLSEGKNIYSRGSWASSLRYYKGMISI</sequence>
<organism evidence="4 5">
    <name type="scientific">Ohtaekwangia koreensis</name>
    <dbReference type="NCBI Taxonomy" id="688867"/>
    <lineage>
        <taxon>Bacteria</taxon>
        <taxon>Pseudomonadati</taxon>
        <taxon>Bacteroidota</taxon>
        <taxon>Cytophagia</taxon>
        <taxon>Cytophagales</taxon>
        <taxon>Fulvivirgaceae</taxon>
        <taxon>Ohtaekwangia</taxon>
    </lineage>
</organism>
<dbReference type="EMBL" id="FUZU01000001">
    <property type="protein sequence ID" value="SKC63779.1"/>
    <property type="molecule type" value="Genomic_DNA"/>
</dbReference>
<name>A0A1T5KK05_9BACT</name>
<dbReference type="Pfam" id="PF04616">
    <property type="entry name" value="Glyco_hydro_43"/>
    <property type="match status" value="1"/>
</dbReference>
<dbReference type="GO" id="GO:0005975">
    <property type="term" value="P:carbohydrate metabolic process"/>
    <property type="evidence" value="ECO:0007669"/>
    <property type="project" value="InterPro"/>
</dbReference>
<dbReference type="PANTHER" id="PTHR42812:SF12">
    <property type="entry name" value="BETA-XYLOSIDASE-RELATED"/>
    <property type="match status" value="1"/>
</dbReference>
<evidence type="ECO:0000256" key="1">
    <source>
        <dbReference type="ARBA" id="ARBA00009865"/>
    </source>
</evidence>
<dbReference type="InterPro" id="IPR051795">
    <property type="entry name" value="Glycosyl_Hydrlase_43"/>
</dbReference>
<evidence type="ECO:0000313" key="5">
    <source>
        <dbReference type="Proteomes" id="UP000190961"/>
    </source>
</evidence>